<protein>
    <submittedName>
        <fullName evidence="2">Uncharacterized protein</fullName>
    </submittedName>
</protein>
<dbReference type="Proteomes" id="UP000001549">
    <property type="component" value="Chromosome"/>
</dbReference>
<keyword evidence="3" id="KW-1185">Reference proteome</keyword>
<sequence>MGHTPAADRGRRVSSGAIMFFPRPASPSDRLYRPGGLENQSSHPRELGRPNRSREPVHLILFRFCSPYGPRAALLMPGEPTGPSVSLEKVS</sequence>
<evidence type="ECO:0000313" key="2">
    <source>
        <dbReference type="EMBL" id="AEH11200.1"/>
    </source>
</evidence>
<reference evidence="2 3" key="1">
    <citation type="submission" date="2011-05" db="EMBL/GenBank/DDBJ databases">
        <title>Complete sequence of chromosome of Frankia symbiont of Datisca glomerata.</title>
        <authorList>
            <consortium name="US DOE Joint Genome Institute"/>
            <person name="Lucas S."/>
            <person name="Han J."/>
            <person name="Lapidus A."/>
            <person name="Cheng J.-F."/>
            <person name="Goodwin L."/>
            <person name="Pitluck S."/>
            <person name="Peters L."/>
            <person name="Mikhailova N."/>
            <person name="Chertkov O."/>
            <person name="Teshima H."/>
            <person name="Han C."/>
            <person name="Tapia R."/>
            <person name="Land M."/>
            <person name="Hauser L."/>
            <person name="Kyrpides N."/>
            <person name="Ivanova N."/>
            <person name="Pagani I."/>
            <person name="Berry A."/>
            <person name="Pawlowski K."/>
            <person name="Persson T."/>
            <person name="Vanden Heuvel B."/>
            <person name="Benson D."/>
            <person name="Woyke T."/>
        </authorList>
    </citation>
    <scope>NUCLEOTIDE SEQUENCE [LARGE SCALE GENOMIC DNA]</scope>
    <source>
        <strain evidence="3">4085684</strain>
    </source>
</reference>
<gene>
    <name evidence="2" type="ordered locus">FsymDg_3925</name>
</gene>
<name>F8AUZ7_9ACTN</name>
<feature type="compositionally biased region" description="Basic and acidic residues" evidence="1">
    <location>
        <begin position="1"/>
        <end position="11"/>
    </location>
</feature>
<accession>F8AUZ7</accession>
<dbReference type="KEGG" id="fsy:FsymDg_3925"/>
<dbReference type="AlphaFoldDB" id="F8AUZ7"/>
<feature type="region of interest" description="Disordered" evidence="1">
    <location>
        <begin position="1"/>
        <end position="53"/>
    </location>
</feature>
<feature type="compositionally biased region" description="Basic and acidic residues" evidence="1">
    <location>
        <begin position="43"/>
        <end position="53"/>
    </location>
</feature>
<organism evidence="2 3">
    <name type="scientific">Candidatus Protofrankia datiscae</name>
    <dbReference type="NCBI Taxonomy" id="2716812"/>
    <lineage>
        <taxon>Bacteria</taxon>
        <taxon>Bacillati</taxon>
        <taxon>Actinomycetota</taxon>
        <taxon>Actinomycetes</taxon>
        <taxon>Frankiales</taxon>
        <taxon>Frankiaceae</taxon>
        <taxon>Protofrankia</taxon>
    </lineage>
</organism>
<evidence type="ECO:0000256" key="1">
    <source>
        <dbReference type="SAM" id="MobiDB-lite"/>
    </source>
</evidence>
<dbReference type="EMBL" id="CP002801">
    <property type="protein sequence ID" value="AEH11200.1"/>
    <property type="molecule type" value="Genomic_DNA"/>
</dbReference>
<evidence type="ECO:0000313" key="3">
    <source>
        <dbReference type="Proteomes" id="UP000001549"/>
    </source>
</evidence>
<dbReference type="HOGENOM" id="CLU_2422638_0_0_11"/>
<proteinExistence type="predicted"/>